<dbReference type="OrthoDB" id="1435349at2759"/>
<keyword evidence="1" id="KW-0812">Transmembrane</keyword>
<dbReference type="Proteomes" id="UP000829196">
    <property type="component" value="Unassembled WGS sequence"/>
</dbReference>
<gene>
    <name evidence="2" type="ORF">KFK09_028380</name>
</gene>
<keyword evidence="1" id="KW-1133">Transmembrane helix</keyword>
<keyword evidence="1" id="KW-0472">Membrane</keyword>
<feature type="transmembrane region" description="Helical" evidence="1">
    <location>
        <begin position="79"/>
        <end position="96"/>
    </location>
</feature>
<evidence type="ECO:0000313" key="3">
    <source>
        <dbReference type="Proteomes" id="UP000829196"/>
    </source>
</evidence>
<keyword evidence="3" id="KW-1185">Reference proteome</keyword>
<protein>
    <submittedName>
        <fullName evidence="2">Uncharacterized protein</fullName>
    </submittedName>
</protein>
<name>A0A8T3A1S8_DENNO</name>
<reference evidence="2" key="1">
    <citation type="journal article" date="2022" name="Front. Genet.">
        <title>Chromosome-Scale Assembly of the Dendrobium nobile Genome Provides Insights Into the Molecular Mechanism of the Biosynthesis of the Medicinal Active Ingredient of Dendrobium.</title>
        <authorList>
            <person name="Xu Q."/>
            <person name="Niu S.-C."/>
            <person name="Li K.-L."/>
            <person name="Zheng P.-J."/>
            <person name="Zhang X.-J."/>
            <person name="Jia Y."/>
            <person name="Liu Y."/>
            <person name="Niu Y.-X."/>
            <person name="Yu L.-H."/>
            <person name="Chen D.-F."/>
            <person name="Zhang G.-Q."/>
        </authorList>
    </citation>
    <scope>NUCLEOTIDE SEQUENCE</scope>
    <source>
        <tissue evidence="2">Leaf</tissue>
    </source>
</reference>
<organism evidence="2 3">
    <name type="scientific">Dendrobium nobile</name>
    <name type="common">Orchid</name>
    <dbReference type="NCBI Taxonomy" id="94219"/>
    <lineage>
        <taxon>Eukaryota</taxon>
        <taxon>Viridiplantae</taxon>
        <taxon>Streptophyta</taxon>
        <taxon>Embryophyta</taxon>
        <taxon>Tracheophyta</taxon>
        <taxon>Spermatophyta</taxon>
        <taxon>Magnoliopsida</taxon>
        <taxon>Liliopsida</taxon>
        <taxon>Asparagales</taxon>
        <taxon>Orchidaceae</taxon>
        <taxon>Epidendroideae</taxon>
        <taxon>Malaxideae</taxon>
        <taxon>Dendrobiinae</taxon>
        <taxon>Dendrobium</taxon>
    </lineage>
</organism>
<feature type="transmembrane region" description="Helical" evidence="1">
    <location>
        <begin position="108"/>
        <end position="130"/>
    </location>
</feature>
<evidence type="ECO:0000313" key="2">
    <source>
        <dbReference type="EMBL" id="KAI0488544.1"/>
    </source>
</evidence>
<comment type="caution">
    <text evidence="2">The sequence shown here is derived from an EMBL/GenBank/DDBJ whole genome shotgun (WGS) entry which is preliminary data.</text>
</comment>
<dbReference type="EMBL" id="JAGYWB010000019">
    <property type="protein sequence ID" value="KAI0488544.1"/>
    <property type="molecule type" value="Genomic_DNA"/>
</dbReference>
<accession>A0A8T3A1S8</accession>
<evidence type="ECO:0000256" key="1">
    <source>
        <dbReference type="SAM" id="Phobius"/>
    </source>
</evidence>
<proteinExistence type="predicted"/>
<sequence>MSKFYFKIIRKVYSNFIFHGDSSSRKIHIIVWNKVYQHRVNGGLDIFDLEVLNFAFRCSLIWELLMISCSWLFRLSLSIYLFGSLGYILFPCFGKISLLLQETLNARFILIFFLIVLSLFIGTLGVWGSLFMRLLLP</sequence>
<dbReference type="AlphaFoldDB" id="A0A8T3A1S8"/>